<dbReference type="EMBL" id="QVQW01000034">
    <property type="protein sequence ID" value="RKU44092.1"/>
    <property type="molecule type" value="Genomic_DNA"/>
</dbReference>
<accession>A0A420Y894</accession>
<keyword evidence="1" id="KW-0812">Transmembrane</keyword>
<dbReference type="AlphaFoldDB" id="A0A420Y894"/>
<feature type="transmembrane region" description="Helical" evidence="1">
    <location>
        <begin position="7"/>
        <end position="33"/>
    </location>
</feature>
<proteinExistence type="predicted"/>
<sequence>MAHAFGLTIGFMVGMLGCVLTCMITSSIVAAILATVTYNSLRLMVNTFARSTFLQLVGVFLNRMARAVAWFVVLRVSDVHICWQGRLGVGRHLAQGPYSSS</sequence>
<comment type="caution">
    <text evidence="2">The sequence shown here is derived from an EMBL/GenBank/DDBJ whole genome shotgun (WGS) entry which is preliminary data.</text>
</comment>
<protein>
    <submittedName>
        <fullName evidence="2">Uncharacterized protein</fullName>
    </submittedName>
</protein>
<gene>
    <name evidence="2" type="ORF">DL546_000687</name>
</gene>
<evidence type="ECO:0000313" key="2">
    <source>
        <dbReference type="EMBL" id="RKU44092.1"/>
    </source>
</evidence>
<evidence type="ECO:0000256" key="1">
    <source>
        <dbReference type="SAM" id="Phobius"/>
    </source>
</evidence>
<evidence type="ECO:0000313" key="3">
    <source>
        <dbReference type="Proteomes" id="UP000275385"/>
    </source>
</evidence>
<name>A0A420Y894_9PEZI</name>
<reference evidence="2 3" key="1">
    <citation type="submission" date="2018-08" db="EMBL/GenBank/DDBJ databases">
        <title>Draft genome of the lignicolous fungus Coniochaeta pulveracea.</title>
        <authorList>
            <person name="Borstlap C.J."/>
            <person name="De Witt R.N."/>
            <person name="Botha A."/>
            <person name="Volschenk H."/>
        </authorList>
    </citation>
    <scope>NUCLEOTIDE SEQUENCE [LARGE SCALE GENOMIC DNA]</scope>
    <source>
        <strain evidence="2 3">CAB683</strain>
    </source>
</reference>
<keyword evidence="1" id="KW-0472">Membrane</keyword>
<keyword evidence="3" id="KW-1185">Reference proteome</keyword>
<organism evidence="2 3">
    <name type="scientific">Coniochaeta pulveracea</name>
    <dbReference type="NCBI Taxonomy" id="177199"/>
    <lineage>
        <taxon>Eukaryota</taxon>
        <taxon>Fungi</taxon>
        <taxon>Dikarya</taxon>
        <taxon>Ascomycota</taxon>
        <taxon>Pezizomycotina</taxon>
        <taxon>Sordariomycetes</taxon>
        <taxon>Sordariomycetidae</taxon>
        <taxon>Coniochaetales</taxon>
        <taxon>Coniochaetaceae</taxon>
        <taxon>Coniochaeta</taxon>
    </lineage>
</organism>
<keyword evidence="1" id="KW-1133">Transmembrane helix</keyword>
<dbReference type="Proteomes" id="UP000275385">
    <property type="component" value="Unassembled WGS sequence"/>
</dbReference>